<comment type="caution">
    <text evidence="1">The sequence shown here is derived from an EMBL/GenBank/DDBJ whole genome shotgun (WGS) entry which is preliminary data.</text>
</comment>
<sequence>TVICMLSYMRSHNRCCLQKLLSLYFQFKGISAKGFDTLHALGVTMSHKWTANSVERISAKCMEEVKKYMKDRPCSVSHDNVNIAF</sequence>
<name>A0A9P5TG04_GYMJU</name>
<dbReference type="Proteomes" id="UP000724874">
    <property type="component" value="Unassembled WGS sequence"/>
</dbReference>
<organism evidence="1 2">
    <name type="scientific">Gymnopilus junonius</name>
    <name type="common">Spectacular rustgill mushroom</name>
    <name type="synonym">Gymnopilus spectabilis subsp. junonius</name>
    <dbReference type="NCBI Taxonomy" id="109634"/>
    <lineage>
        <taxon>Eukaryota</taxon>
        <taxon>Fungi</taxon>
        <taxon>Dikarya</taxon>
        <taxon>Basidiomycota</taxon>
        <taxon>Agaricomycotina</taxon>
        <taxon>Agaricomycetes</taxon>
        <taxon>Agaricomycetidae</taxon>
        <taxon>Agaricales</taxon>
        <taxon>Agaricineae</taxon>
        <taxon>Hymenogastraceae</taxon>
        <taxon>Gymnopilus</taxon>
    </lineage>
</organism>
<feature type="non-terminal residue" evidence="1">
    <location>
        <position position="1"/>
    </location>
</feature>
<dbReference type="AlphaFoldDB" id="A0A9P5TG04"/>
<gene>
    <name evidence="1" type="ORF">CPB84DRAFT_1638534</name>
</gene>
<dbReference type="EMBL" id="JADNYJ010000181">
    <property type="protein sequence ID" value="KAF8876506.1"/>
    <property type="molecule type" value="Genomic_DNA"/>
</dbReference>
<evidence type="ECO:0000313" key="1">
    <source>
        <dbReference type="EMBL" id="KAF8876506.1"/>
    </source>
</evidence>
<accession>A0A9P5TG04</accession>
<protein>
    <submittedName>
        <fullName evidence="1">Uncharacterized protein</fullName>
    </submittedName>
</protein>
<evidence type="ECO:0000313" key="2">
    <source>
        <dbReference type="Proteomes" id="UP000724874"/>
    </source>
</evidence>
<reference evidence="1" key="1">
    <citation type="submission" date="2020-11" db="EMBL/GenBank/DDBJ databases">
        <authorList>
            <consortium name="DOE Joint Genome Institute"/>
            <person name="Ahrendt S."/>
            <person name="Riley R."/>
            <person name="Andreopoulos W."/>
            <person name="LaButti K."/>
            <person name="Pangilinan J."/>
            <person name="Ruiz-duenas F.J."/>
            <person name="Barrasa J.M."/>
            <person name="Sanchez-Garcia M."/>
            <person name="Camarero S."/>
            <person name="Miyauchi S."/>
            <person name="Serrano A."/>
            <person name="Linde D."/>
            <person name="Babiker R."/>
            <person name="Drula E."/>
            <person name="Ayuso-Fernandez I."/>
            <person name="Pacheco R."/>
            <person name="Padilla G."/>
            <person name="Ferreira P."/>
            <person name="Barriuso J."/>
            <person name="Kellner H."/>
            <person name="Castanera R."/>
            <person name="Alfaro M."/>
            <person name="Ramirez L."/>
            <person name="Pisabarro A.G."/>
            <person name="Kuo A."/>
            <person name="Tritt A."/>
            <person name="Lipzen A."/>
            <person name="He G."/>
            <person name="Yan M."/>
            <person name="Ng V."/>
            <person name="Cullen D."/>
            <person name="Martin F."/>
            <person name="Rosso M.-N."/>
            <person name="Henrissat B."/>
            <person name="Hibbett D."/>
            <person name="Martinez A.T."/>
            <person name="Grigoriev I.V."/>
        </authorList>
    </citation>
    <scope>NUCLEOTIDE SEQUENCE</scope>
    <source>
        <strain evidence="1">AH 44721</strain>
    </source>
</reference>
<proteinExistence type="predicted"/>
<keyword evidence="2" id="KW-1185">Reference proteome</keyword>
<feature type="non-terminal residue" evidence="1">
    <location>
        <position position="85"/>
    </location>
</feature>
<dbReference type="OrthoDB" id="3251235at2759"/>